<name>A0ACB8EJS7_9SAUR</name>
<organism evidence="1 2">
    <name type="scientific">Sphaerodactylus townsendi</name>
    <dbReference type="NCBI Taxonomy" id="933632"/>
    <lineage>
        <taxon>Eukaryota</taxon>
        <taxon>Metazoa</taxon>
        <taxon>Chordata</taxon>
        <taxon>Craniata</taxon>
        <taxon>Vertebrata</taxon>
        <taxon>Euteleostomi</taxon>
        <taxon>Lepidosauria</taxon>
        <taxon>Squamata</taxon>
        <taxon>Bifurcata</taxon>
        <taxon>Gekkota</taxon>
        <taxon>Sphaerodactylidae</taxon>
        <taxon>Sphaerodactylus</taxon>
    </lineage>
</organism>
<gene>
    <name evidence="1" type="ORF">K3G42_027156</name>
</gene>
<evidence type="ECO:0000313" key="1">
    <source>
        <dbReference type="EMBL" id="KAH7992793.1"/>
    </source>
</evidence>
<reference evidence="1" key="1">
    <citation type="submission" date="2021-08" db="EMBL/GenBank/DDBJ databases">
        <title>The first chromosome-level gecko genome reveals the dynamic sex chromosomes of Neotropical dwarf geckos (Sphaerodactylidae: Sphaerodactylus).</title>
        <authorList>
            <person name="Pinto B.J."/>
            <person name="Keating S.E."/>
            <person name="Gamble T."/>
        </authorList>
    </citation>
    <scope>NUCLEOTIDE SEQUENCE</scope>
    <source>
        <strain evidence="1">TG3544</strain>
    </source>
</reference>
<protein>
    <submittedName>
        <fullName evidence="1">Uncharacterized protein</fullName>
    </submittedName>
</protein>
<accession>A0ACB8EJS7</accession>
<sequence length="199" mass="23111">MEKKLEILHSNQSIYASQINNNLQKLNDSQAKQIQQVTTELRDLQSEKGKIWNELFKLASVLHKINASACKMCPEGWLMDRGKCYYFHEQAMHWSSAKKFCEDRDGYLVSINDDIEQTFLDSNKKASWYWIGLNDMKSEGNFVWLDGSPLTYRHWSLFQPDDHDTGEDCGMMKTDGAWNDYPCGNTVDGCICEMSWHCQ</sequence>
<dbReference type="EMBL" id="CM037616">
    <property type="protein sequence ID" value="KAH7992793.1"/>
    <property type="molecule type" value="Genomic_DNA"/>
</dbReference>
<dbReference type="Proteomes" id="UP000827872">
    <property type="component" value="Linkage Group LG03"/>
</dbReference>
<keyword evidence="2" id="KW-1185">Reference proteome</keyword>
<evidence type="ECO:0000313" key="2">
    <source>
        <dbReference type="Proteomes" id="UP000827872"/>
    </source>
</evidence>
<proteinExistence type="predicted"/>
<comment type="caution">
    <text evidence="1">The sequence shown here is derived from an EMBL/GenBank/DDBJ whole genome shotgun (WGS) entry which is preliminary data.</text>
</comment>